<dbReference type="InterPro" id="IPR003495">
    <property type="entry name" value="CobW/HypB/UreG_nucleotide-bd"/>
</dbReference>
<comment type="catalytic activity">
    <reaction evidence="5">
        <text>GTP + H2O = GDP + phosphate + H(+)</text>
        <dbReference type="Rhea" id="RHEA:19669"/>
        <dbReference type="ChEBI" id="CHEBI:15377"/>
        <dbReference type="ChEBI" id="CHEBI:15378"/>
        <dbReference type="ChEBI" id="CHEBI:37565"/>
        <dbReference type="ChEBI" id="CHEBI:43474"/>
        <dbReference type="ChEBI" id="CHEBI:58189"/>
    </reaction>
    <physiologicalReaction direction="left-to-right" evidence="5">
        <dbReference type="Rhea" id="RHEA:19670"/>
    </physiologicalReaction>
</comment>
<dbReference type="SUPFAM" id="SSF52540">
    <property type="entry name" value="P-loop containing nucleoside triphosphate hydrolases"/>
    <property type="match status" value="1"/>
</dbReference>
<proteinExistence type="inferred from homology"/>
<reference evidence="8" key="1">
    <citation type="journal article" date="2019" name="Int. J. Syst. Evol. Microbiol.">
        <title>The Global Catalogue of Microorganisms (GCM) 10K type strain sequencing project: providing services to taxonomists for standard genome sequencing and annotation.</title>
        <authorList>
            <consortium name="The Broad Institute Genomics Platform"/>
            <consortium name="The Broad Institute Genome Sequencing Center for Infectious Disease"/>
            <person name="Wu L."/>
            <person name="Ma J."/>
        </authorList>
    </citation>
    <scope>NUCLEOTIDE SEQUENCE [LARGE SCALE GENOMIC DNA]</scope>
    <source>
        <strain evidence="8">KCTC 12907</strain>
    </source>
</reference>
<comment type="caution">
    <text evidence="7">The sequence shown here is derived from an EMBL/GenBank/DDBJ whole genome shotgun (WGS) entry which is preliminary data.</text>
</comment>
<dbReference type="EMBL" id="JBHTAI010000030">
    <property type="protein sequence ID" value="MFC7153144.1"/>
    <property type="molecule type" value="Genomic_DNA"/>
</dbReference>
<dbReference type="PANTHER" id="PTHR13748">
    <property type="entry name" value="COBW-RELATED"/>
    <property type="match status" value="1"/>
</dbReference>
<evidence type="ECO:0000256" key="1">
    <source>
        <dbReference type="ARBA" id="ARBA00022741"/>
    </source>
</evidence>
<keyword evidence="1" id="KW-0547">Nucleotide-binding</keyword>
<feature type="domain" description="CobW C-terminal" evidence="6">
    <location>
        <begin position="238"/>
        <end position="332"/>
    </location>
</feature>
<dbReference type="InterPro" id="IPR027417">
    <property type="entry name" value="P-loop_NTPase"/>
</dbReference>
<organism evidence="7 8">
    <name type="scientific">Cohnella cellulosilytica</name>
    <dbReference type="NCBI Taxonomy" id="986710"/>
    <lineage>
        <taxon>Bacteria</taxon>
        <taxon>Bacillati</taxon>
        <taxon>Bacillota</taxon>
        <taxon>Bacilli</taxon>
        <taxon>Bacillales</taxon>
        <taxon>Paenibacillaceae</taxon>
        <taxon>Cohnella</taxon>
    </lineage>
</organism>
<evidence type="ECO:0000259" key="6">
    <source>
        <dbReference type="SMART" id="SM00833"/>
    </source>
</evidence>
<dbReference type="Proteomes" id="UP001596378">
    <property type="component" value="Unassembled WGS sequence"/>
</dbReference>
<evidence type="ECO:0000313" key="8">
    <source>
        <dbReference type="Proteomes" id="UP001596378"/>
    </source>
</evidence>
<dbReference type="InterPro" id="IPR051316">
    <property type="entry name" value="Zinc-reg_GTPase_activator"/>
</dbReference>
<keyword evidence="3" id="KW-0143">Chaperone</keyword>
<sequence>MKVEKNGALIPVTVLTGFLGAGKTTLLNHILHENHGEKIAVIVNEFGDAGIDGQLVVGADEEILEMNNGCICCSVRGDLVRIMGELTEARLGLSNTGKKIDFDRVVIETTGLADPGPVAQTLLAEQEIAMFYQLDAIVTVVDAYHIAQHLDDGHEAQKQIGFADILLLNKTDLVDSPALAKLQERLLTINPTARTYLTRQGSIDVKSILDVQAFDLAKKLEIDPKFLDRDHHHHHDAVSSLVLREKRPLSLETLDAFIQEWIAEHGPDTFRYKGILNIKGMNKRFVFQGVHMLFGMAVDREWREDEERHSEIVIIGKNLDRGWFEEQLNRCAAG</sequence>
<dbReference type="PANTHER" id="PTHR13748:SF62">
    <property type="entry name" value="COBW DOMAIN-CONTAINING PROTEIN"/>
    <property type="match status" value="1"/>
</dbReference>
<evidence type="ECO:0000256" key="5">
    <source>
        <dbReference type="ARBA" id="ARBA00049117"/>
    </source>
</evidence>
<evidence type="ECO:0000256" key="4">
    <source>
        <dbReference type="ARBA" id="ARBA00034320"/>
    </source>
</evidence>
<dbReference type="SUPFAM" id="SSF90002">
    <property type="entry name" value="Hypothetical protein YjiA, C-terminal domain"/>
    <property type="match status" value="1"/>
</dbReference>
<dbReference type="Pfam" id="PF02492">
    <property type="entry name" value="cobW"/>
    <property type="match status" value="1"/>
</dbReference>
<gene>
    <name evidence="7" type="ORF">ACFQMJ_31785</name>
</gene>
<dbReference type="RefSeq" id="WP_378047592.1">
    <property type="nucleotide sequence ID" value="NZ_JBHMDN010000014.1"/>
</dbReference>
<dbReference type="InterPro" id="IPR036627">
    <property type="entry name" value="CobW-likC_sf"/>
</dbReference>
<dbReference type="CDD" id="cd03112">
    <property type="entry name" value="CobW-like"/>
    <property type="match status" value="1"/>
</dbReference>
<protein>
    <submittedName>
        <fullName evidence="7">CobW family GTP-binding protein</fullName>
    </submittedName>
</protein>
<keyword evidence="2" id="KW-0378">Hydrolase</keyword>
<dbReference type="Gene3D" id="3.30.1220.10">
    <property type="entry name" value="CobW-like, C-terminal domain"/>
    <property type="match status" value="1"/>
</dbReference>
<accession>A0ABW2FLP0</accession>
<dbReference type="Gene3D" id="3.40.50.300">
    <property type="entry name" value="P-loop containing nucleotide triphosphate hydrolases"/>
    <property type="match status" value="1"/>
</dbReference>
<comment type="similarity">
    <text evidence="4">Belongs to the SIMIBI class G3E GTPase family. ZNG1 subfamily.</text>
</comment>
<keyword evidence="8" id="KW-1185">Reference proteome</keyword>
<dbReference type="SMART" id="SM00833">
    <property type="entry name" value="CobW_C"/>
    <property type="match status" value="1"/>
</dbReference>
<evidence type="ECO:0000256" key="2">
    <source>
        <dbReference type="ARBA" id="ARBA00022801"/>
    </source>
</evidence>
<evidence type="ECO:0000313" key="7">
    <source>
        <dbReference type="EMBL" id="MFC7153144.1"/>
    </source>
</evidence>
<evidence type="ECO:0000256" key="3">
    <source>
        <dbReference type="ARBA" id="ARBA00023186"/>
    </source>
</evidence>
<name>A0ABW2FLP0_9BACL</name>
<dbReference type="InterPro" id="IPR011629">
    <property type="entry name" value="CobW-like_C"/>
</dbReference>
<dbReference type="Pfam" id="PF07683">
    <property type="entry name" value="CobW_C"/>
    <property type="match status" value="1"/>
</dbReference>